<dbReference type="EMBL" id="JELX01002263">
    <property type="protein sequence ID" value="KYF56018.1"/>
    <property type="molecule type" value="Genomic_DNA"/>
</dbReference>
<dbReference type="Gene3D" id="3.40.50.300">
    <property type="entry name" value="P-loop containing nucleotide triphosphate hydrolases"/>
    <property type="match status" value="1"/>
</dbReference>
<organism evidence="2 3">
    <name type="scientific">Sorangium cellulosum</name>
    <name type="common">Polyangium cellulosum</name>
    <dbReference type="NCBI Taxonomy" id="56"/>
    <lineage>
        <taxon>Bacteria</taxon>
        <taxon>Pseudomonadati</taxon>
        <taxon>Myxococcota</taxon>
        <taxon>Polyangia</taxon>
        <taxon>Polyangiales</taxon>
        <taxon>Polyangiaceae</taxon>
        <taxon>Sorangium</taxon>
    </lineage>
</organism>
<reference evidence="2 3" key="1">
    <citation type="submission" date="2014-02" db="EMBL/GenBank/DDBJ databases">
        <title>The small core and large imbalanced accessory genome model reveals a collaborative survival strategy of Sorangium cellulosum strains in nature.</title>
        <authorList>
            <person name="Han K."/>
            <person name="Peng R."/>
            <person name="Blom J."/>
            <person name="Li Y.-Z."/>
        </authorList>
    </citation>
    <scope>NUCLEOTIDE SEQUENCE [LARGE SCALE GENOMIC DNA]</scope>
    <source>
        <strain evidence="2 3">So0157-18</strain>
    </source>
</reference>
<comment type="caution">
    <text evidence="2">The sequence shown here is derived from an EMBL/GenBank/DDBJ whole genome shotgun (WGS) entry which is preliminary data.</text>
</comment>
<sequence length="215" mass="24332">MPADLIDFGIERSRHERFFGREDVLAAVDRHLDVTGAASRWVLVTGGPGMGKSAILSRWLDLEEQRGHRAPHHFLRRDVMDWDRPEAVARSLSAQIEALYPAQKDPEARPESRLIELLSCSSERSLDRRPLAVWLRVRMKGTTSSERRAKSRFWRRQICSQRARRTGRARERAAEAMGAAYVTNASAAKTHSAIALKPISAVNGTKRRQARRLAT</sequence>
<dbReference type="AlphaFoldDB" id="A0A150PKR2"/>
<gene>
    <name evidence="2" type="ORF">BE04_38375</name>
</gene>
<dbReference type="Proteomes" id="UP000075604">
    <property type="component" value="Unassembled WGS sequence"/>
</dbReference>
<evidence type="ECO:0000313" key="2">
    <source>
        <dbReference type="EMBL" id="KYF56018.1"/>
    </source>
</evidence>
<dbReference type="SUPFAM" id="SSF52540">
    <property type="entry name" value="P-loop containing nucleoside triphosphate hydrolases"/>
    <property type="match status" value="1"/>
</dbReference>
<accession>A0A150PKR2</accession>
<feature type="domain" description="Orc1-like AAA ATPase" evidence="1">
    <location>
        <begin position="17"/>
        <end position="133"/>
    </location>
</feature>
<name>A0A150PKR2_SORCE</name>
<evidence type="ECO:0000313" key="3">
    <source>
        <dbReference type="Proteomes" id="UP000075604"/>
    </source>
</evidence>
<dbReference type="InterPro" id="IPR041664">
    <property type="entry name" value="AAA_16"/>
</dbReference>
<evidence type="ECO:0000259" key="1">
    <source>
        <dbReference type="Pfam" id="PF13191"/>
    </source>
</evidence>
<dbReference type="Pfam" id="PF13191">
    <property type="entry name" value="AAA_16"/>
    <property type="match status" value="1"/>
</dbReference>
<protein>
    <recommendedName>
        <fullName evidence="1">Orc1-like AAA ATPase domain-containing protein</fullName>
    </recommendedName>
</protein>
<dbReference type="InterPro" id="IPR027417">
    <property type="entry name" value="P-loop_NTPase"/>
</dbReference>
<proteinExistence type="predicted"/>